<name>A0A3P3QYY1_9FIRM</name>
<dbReference type="InterPro" id="IPR027417">
    <property type="entry name" value="P-loop_NTPase"/>
</dbReference>
<gene>
    <name evidence="1" type="ORF">EHV10_07960</name>
</gene>
<dbReference type="EMBL" id="RRCO01000003">
    <property type="protein sequence ID" value="RRJ25553.1"/>
    <property type="molecule type" value="Genomic_DNA"/>
</dbReference>
<dbReference type="AlphaFoldDB" id="A0A3P3QYY1"/>
<dbReference type="PANTHER" id="PTHR37291">
    <property type="entry name" value="5-METHYLCYTOSINE-SPECIFIC RESTRICTION ENZYME B"/>
    <property type="match status" value="1"/>
</dbReference>
<sequence length="214" mass="24184">MNGEAIFGSIFTKRNEVVAEEMEKMVNYLIKESAKNMTEEVQLQRNLLIANKQLIMNGAPGTGKTYSARNEIADGLIDISDESEKEKIKRIQLDMVQFHPSYDYTDFIDGIRPDLSAGNLSYTLKNGSFKSFCRRAGVVERIYAAGKIVNANNIGDFLSGEDKEIKDFWKNKIEEDKLKEAIENTNLKIGEGHGKNDDKAMVDCLPKFLFIIDE</sequence>
<dbReference type="PANTHER" id="PTHR37291:SF1">
    <property type="entry name" value="TYPE IV METHYL-DIRECTED RESTRICTION ENZYME ECOKMCRB SUBUNIT"/>
    <property type="match status" value="1"/>
</dbReference>
<dbReference type="Proteomes" id="UP000272490">
    <property type="component" value="Unassembled WGS sequence"/>
</dbReference>
<comment type="caution">
    <text evidence="1">The sequence shown here is derived from an EMBL/GenBank/DDBJ whole genome shotgun (WGS) entry which is preliminary data.</text>
</comment>
<dbReference type="InterPro" id="IPR052934">
    <property type="entry name" value="Methyl-DNA_Rec/Restrict_Enz"/>
</dbReference>
<evidence type="ECO:0000313" key="1">
    <source>
        <dbReference type="EMBL" id="RRJ25553.1"/>
    </source>
</evidence>
<proteinExistence type="predicted"/>
<dbReference type="OrthoDB" id="9781481at2"/>
<reference evidence="1 2" key="1">
    <citation type="submission" date="2018-11" db="EMBL/GenBank/DDBJ databases">
        <title>Genome sequencing of Lachnoanaerobaculum sp. KCOM 2030 (= ChDC B114).</title>
        <authorList>
            <person name="Kook J.-K."/>
            <person name="Park S.-N."/>
            <person name="Lim Y.K."/>
        </authorList>
    </citation>
    <scope>NUCLEOTIDE SEQUENCE [LARGE SCALE GENOMIC DNA]</scope>
    <source>
        <strain evidence="1 2">KCOM 2030</strain>
    </source>
</reference>
<evidence type="ECO:0000313" key="2">
    <source>
        <dbReference type="Proteomes" id="UP000272490"/>
    </source>
</evidence>
<dbReference type="Gene3D" id="3.40.50.300">
    <property type="entry name" value="P-loop containing nucleotide triphosphate hydrolases"/>
    <property type="match status" value="1"/>
</dbReference>
<organism evidence="1 2">
    <name type="scientific">Lachnoanaerobaculum gingivalis</name>
    <dbReference type="NCBI Taxonomy" id="2490855"/>
    <lineage>
        <taxon>Bacteria</taxon>
        <taxon>Bacillati</taxon>
        <taxon>Bacillota</taxon>
        <taxon>Clostridia</taxon>
        <taxon>Lachnospirales</taxon>
        <taxon>Lachnospiraceae</taxon>
        <taxon>Lachnoanaerobaculum</taxon>
    </lineage>
</organism>
<keyword evidence="2" id="KW-1185">Reference proteome</keyword>
<protein>
    <submittedName>
        <fullName evidence="1">Uncharacterized protein</fullName>
    </submittedName>
</protein>
<accession>A0A3P3QYY1</accession>
<dbReference type="RefSeq" id="WP_128674182.1">
    <property type="nucleotide sequence ID" value="NZ_RRCO01000003.1"/>
</dbReference>